<keyword evidence="4" id="KW-1185">Reference proteome</keyword>
<dbReference type="GO" id="GO:0045505">
    <property type="term" value="F:dynein intermediate chain binding"/>
    <property type="evidence" value="ECO:0007669"/>
    <property type="project" value="InterPro"/>
</dbReference>
<gene>
    <name evidence="3" type="ORF">DAPPUDRAFT_60708</name>
    <name evidence="2" type="ORF">DAPPUDRAFT_68451</name>
</gene>
<dbReference type="EMBL" id="GL732615">
    <property type="protein sequence ID" value="EFX70939.1"/>
    <property type="molecule type" value="Genomic_DNA"/>
</dbReference>
<dbReference type="Pfam" id="PF12777">
    <property type="entry name" value="MT"/>
    <property type="match status" value="1"/>
</dbReference>
<dbReference type="GO" id="GO:0030286">
    <property type="term" value="C:dynein complex"/>
    <property type="evidence" value="ECO:0007669"/>
    <property type="project" value="InterPro"/>
</dbReference>
<accession>E9HBB2</accession>
<dbReference type="PANTHER" id="PTHR22878">
    <property type="entry name" value="DYNEIN HEAVY CHAIN 6, AXONEMAL-LIKE-RELATED"/>
    <property type="match status" value="1"/>
</dbReference>
<dbReference type="InterPro" id="IPR026983">
    <property type="entry name" value="DHC"/>
</dbReference>
<protein>
    <recommendedName>
        <fullName evidence="1">Dynein heavy chain coiled coil stalk domain-containing protein</fullName>
    </recommendedName>
</protein>
<dbReference type="GO" id="GO:0051959">
    <property type="term" value="F:dynein light intermediate chain binding"/>
    <property type="evidence" value="ECO:0007669"/>
    <property type="project" value="InterPro"/>
</dbReference>
<organism evidence="3 4">
    <name type="scientific">Daphnia pulex</name>
    <name type="common">Water flea</name>
    <dbReference type="NCBI Taxonomy" id="6669"/>
    <lineage>
        <taxon>Eukaryota</taxon>
        <taxon>Metazoa</taxon>
        <taxon>Ecdysozoa</taxon>
        <taxon>Arthropoda</taxon>
        <taxon>Crustacea</taxon>
        <taxon>Branchiopoda</taxon>
        <taxon>Diplostraca</taxon>
        <taxon>Cladocera</taxon>
        <taxon>Anomopoda</taxon>
        <taxon>Daphniidae</taxon>
        <taxon>Daphnia</taxon>
    </lineage>
</organism>
<dbReference type="eggNOG" id="KOG3595">
    <property type="taxonomic scope" value="Eukaryota"/>
</dbReference>
<dbReference type="InterPro" id="IPR024743">
    <property type="entry name" value="Dynein_HC_stalk"/>
</dbReference>
<dbReference type="STRING" id="6669.E9HBB2"/>
<dbReference type="KEGG" id="dpx:DAPPUDRAFT_60708"/>
<proteinExistence type="predicted"/>
<reference evidence="3 4" key="1">
    <citation type="journal article" date="2011" name="Science">
        <title>The ecoresponsive genome of Daphnia pulex.</title>
        <authorList>
            <person name="Colbourne J.K."/>
            <person name="Pfrender M.E."/>
            <person name="Gilbert D."/>
            <person name="Thomas W.K."/>
            <person name="Tucker A."/>
            <person name="Oakley T.H."/>
            <person name="Tokishita S."/>
            <person name="Aerts A."/>
            <person name="Arnold G.J."/>
            <person name="Basu M.K."/>
            <person name="Bauer D.J."/>
            <person name="Caceres C.E."/>
            <person name="Carmel L."/>
            <person name="Casola C."/>
            <person name="Choi J.H."/>
            <person name="Detter J.C."/>
            <person name="Dong Q."/>
            <person name="Dusheyko S."/>
            <person name="Eads B.D."/>
            <person name="Frohlich T."/>
            <person name="Geiler-Samerotte K.A."/>
            <person name="Gerlach D."/>
            <person name="Hatcher P."/>
            <person name="Jogdeo S."/>
            <person name="Krijgsveld J."/>
            <person name="Kriventseva E.V."/>
            <person name="Kultz D."/>
            <person name="Laforsch C."/>
            <person name="Lindquist E."/>
            <person name="Lopez J."/>
            <person name="Manak J.R."/>
            <person name="Muller J."/>
            <person name="Pangilinan J."/>
            <person name="Patwardhan R.P."/>
            <person name="Pitluck S."/>
            <person name="Pritham E.J."/>
            <person name="Rechtsteiner A."/>
            <person name="Rho M."/>
            <person name="Rogozin I.B."/>
            <person name="Sakarya O."/>
            <person name="Salamov A."/>
            <person name="Schaack S."/>
            <person name="Shapiro H."/>
            <person name="Shiga Y."/>
            <person name="Skalitzky C."/>
            <person name="Smith Z."/>
            <person name="Souvorov A."/>
            <person name="Sung W."/>
            <person name="Tang Z."/>
            <person name="Tsuchiya D."/>
            <person name="Tu H."/>
            <person name="Vos H."/>
            <person name="Wang M."/>
            <person name="Wolf Y.I."/>
            <person name="Yamagata H."/>
            <person name="Yamada T."/>
            <person name="Ye Y."/>
            <person name="Shaw J.R."/>
            <person name="Andrews J."/>
            <person name="Crease T.J."/>
            <person name="Tang H."/>
            <person name="Lucas S.M."/>
            <person name="Robertson H.M."/>
            <person name="Bork P."/>
            <person name="Koonin E.V."/>
            <person name="Zdobnov E.M."/>
            <person name="Grigoriev I.V."/>
            <person name="Lynch M."/>
            <person name="Boore J.L."/>
        </authorList>
    </citation>
    <scope>NUCLEOTIDE SEQUENCE [LARGE SCALE GENOMIC DNA]</scope>
</reference>
<dbReference type="KEGG" id="dpx:DAPPUDRAFT_68451"/>
<dbReference type="PANTHER" id="PTHR22878:SF71">
    <property type="entry name" value="DYNEIN, AXONEMAL, HEAVY CHAIN 3"/>
    <property type="match status" value="1"/>
</dbReference>
<dbReference type="HOGENOM" id="CLU_1116707_0_0_1"/>
<dbReference type="GO" id="GO:0007018">
    <property type="term" value="P:microtubule-based movement"/>
    <property type="evidence" value="ECO:0007669"/>
    <property type="project" value="InterPro"/>
</dbReference>
<evidence type="ECO:0000313" key="3">
    <source>
        <dbReference type="EMBL" id="EFX70939.1"/>
    </source>
</evidence>
<sequence length="249" mass="27881">MAQHSSAAYLELLSNFRTLWLSKEKDLLQQKERYNVGLGKLQFAASQVVVMQEELRSLQPQLVDTSAETESLMVKIEQDTVKVEAQKEIIAADESLANEAAAAAQAIKDECESDLAEATPALDAAINALDTLKPADITLVKSMRHPPSIVKLLDMGTGKITDNYWQAAPKILGDLRFLDLLRSYDKDNIPTNVMKSIREKYIPNPEFNPNIVRHVSTACEGLCRWVRAMEVYDRVIKIVAPDWNNLTLI</sequence>
<dbReference type="EMBL" id="GL733969">
    <property type="protein sequence ID" value="EFX61941.1"/>
    <property type="molecule type" value="Genomic_DNA"/>
</dbReference>
<feature type="domain" description="Dynein heavy chain coiled coil stalk" evidence="1">
    <location>
        <begin position="32"/>
        <end position="242"/>
    </location>
</feature>
<dbReference type="AlphaFoldDB" id="E9HBB2"/>
<evidence type="ECO:0000259" key="1">
    <source>
        <dbReference type="Pfam" id="PF12777"/>
    </source>
</evidence>
<name>E9HBB2_DAPPU</name>
<dbReference type="Proteomes" id="UP000000305">
    <property type="component" value="Unassembled WGS sequence"/>
</dbReference>
<evidence type="ECO:0000313" key="2">
    <source>
        <dbReference type="EMBL" id="EFX61941.1"/>
    </source>
</evidence>
<dbReference type="OrthoDB" id="6359754at2759"/>
<dbReference type="OMA" id="HCEVEPK"/>
<evidence type="ECO:0000313" key="4">
    <source>
        <dbReference type="Proteomes" id="UP000000305"/>
    </source>
</evidence>
<dbReference type="Gene3D" id="1.20.920.20">
    <property type="match status" value="1"/>
</dbReference>